<dbReference type="EMBL" id="BAAANE010000007">
    <property type="protein sequence ID" value="GAA1644353.1"/>
    <property type="molecule type" value="Genomic_DNA"/>
</dbReference>
<dbReference type="Pfam" id="PF02720">
    <property type="entry name" value="DUF222"/>
    <property type="match status" value="2"/>
</dbReference>
<gene>
    <name evidence="3" type="ORF">GCM10009744_38710</name>
</gene>
<keyword evidence="4" id="KW-1185">Reference proteome</keyword>
<name>A0ABN2FFN4_9ACTN</name>
<proteinExistence type="predicted"/>
<dbReference type="InterPro" id="IPR003615">
    <property type="entry name" value="HNH_nuc"/>
</dbReference>
<feature type="domain" description="HNH nuclease" evidence="2">
    <location>
        <begin position="454"/>
        <end position="504"/>
    </location>
</feature>
<evidence type="ECO:0000259" key="2">
    <source>
        <dbReference type="SMART" id="SM00507"/>
    </source>
</evidence>
<dbReference type="InterPro" id="IPR003870">
    <property type="entry name" value="DUF222"/>
</dbReference>
<protein>
    <recommendedName>
        <fullName evidence="2">HNH nuclease domain-containing protein</fullName>
    </recommendedName>
</protein>
<evidence type="ECO:0000313" key="4">
    <source>
        <dbReference type="Proteomes" id="UP001501319"/>
    </source>
</evidence>
<feature type="compositionally biased region" description="Gly residues" evidence="1">
    <location>
        <begin position="380"/>
        <end position="389"/>
    </location>
</feature>
<dbReference type="SMART" id="SM00507">
    <property type="entry name" value="HNHc"/>
    <property type="match status" value="1"/>
</dbReference>
<reference evidence="3 4" key="1">
    <citation type="journal article" date="2019" name="Int. J. Syst. Evol. Microbiol.">
        <title>The Global Catalogue of Microorganisms (GCM) 10K type strain sequencing project: providing services to taxonomists for standard genome sequencing and annotation.</title>
        <authorList>
            <consortium name="The Broad Institute Genomics Platform"/>
            <consortium name="The Broad Institute Genome Sequencing Center for Infectious Disease"/>
            <person name="Wu L."/>
            <person name="Ma J."/>
        </authorList>
    </citation>
    <scope>NUCLEOTIDE SEQUENCE [LARGE SCALE GENOMIC DNA]</scope>
    <source>
        <strain evidence="3 4">JCM 14306</strain>
    </source>
</reference>
<feature type="region of interest" description="Disordered" evidence="1">
    <location>
        <begin position="525"/>
        <end position="634"/>
    </location>
</feature>
<dbReference type="Proteomes" id="UP001501319">
    <property type="component" value="Unassembled WGS sequence"/>
</dbReference>
<sequence length="634" mass="67254">MLDAQTQPHVGLWTTQSFSPALRPQVYGCCGQLGGFRCLTESLIYNGFSAQKLSAAPSTVIGMDLVEMRPVWSMSGSEQLTALDALYDEISRLETYRLQVLAGFDAGGHAKELGARDTAELVSFRHRLDKADVRRDLKLAAALPKYELVSAALPTPGLDGDEPGSERDPAAPDSDQTGEDQTTGDEQADEENADGAAGGDVPVLLHLAQARAIVSALEKVPTTVPVEDVVAAEEQMVRAARHLPPGDLRDLGRQILELLDTDGPEPAEDKAYAREAFWMKNADHGLKFGGFLANENAELLNTLIDANAKPHKTIDGEQDPRSRDKRQADALTTVLNAAAGAGTTGHGVIKPHITVTIDLTDLQNAVAATSNGNGENAEGSGNGGLGGPGGPGGFDGLGALDHTNPGFGRFVYGGNLSAAAVRRLACDAGVVPIILGSDSEPLDVGKEERFVNRAMRRALNFRDRGCVVCGAPPIQCDAHHLIHWIDGGPTAMWNLVLLCRAHHIQIHHGHWTITITGGRVNVTRPTWAEPGRLPRLNRRRPPGAPEHGAPGSPDSAGAPESSGAPGDEGPPRPAPAWPYTSDIPWITPEETARLNPWGDEPLHATPARTPSSAATDTTWKAPWDDDHDTGSPGP</sequence>
<feature type="compositionally biased region" description="Acidic residues" evidence="1">
    <location>
        <begin position="176"/>
        <end position="193"/>
    </location>
</feature>
<comment type="caution">
    <text evidence="3">The sequence shown here is derived from an EMBL/GenBank/DDBJ whole genome shotgun (WGS) entry which is preliminary data.</text>
</comment>
<evidence type="ECO:0000313" key="3">
    <source>
        <dbReference type="EMBL" id="GAA1644353.1"/>
    </source>
</evidence>
<dbReference type="CDD" id="cd00085">
    <property type="entry name" value="HNHc"/>
    <property type="match status" value="1"/>
</dbReference>
<feature type="region of interest" description="Disordered" evidence="1">
    <location>
        <begin position="369"/>
        <end position="389"/>
    </location>
</feature>
<feature type="region of interest" description="Disordered" evidence="1">
    <location>
        <begin position="152"/>
        <end position="198"/>
    </location>
</feature>
<feature type="compositionally biased region" description="Low complexity" evidence="1">
    <location>
        <begin position="370"/>
        <end position="379"/>
    </location>
</feature>
<organism evidence="3 4">
    <name type="scientific">Kribbella alba</name>
    <dbReference type="NCBI Taxonomy" id="190197"/>
    <lineage>
        <taxon>Bacteria</taxon>
        <taxon>Bacillati</taxon>
        <taxon>Actinomycetota</taxon>
        <taxon>Actinomycetes</taxon>
        <taxon>Propionibacteriales</taxon>
        <taxon>Kribbellaceae</taxon>
        <taxon>Kribbella</taxon>
    </lineage>
</organism>
<dbReference type="Gene3D" id="1.10.30.50">
    <property type="match status" value="1"/>
</dbReference>
<feature type="compositionally biased region" description="Low complexity" evidence="1">
    <location>
        <begin position="604"/>
        <end position="618"/>
    </location>
</feature>
<accession>A0ABN2FFN4</accession>
<evidence type="ECO:0000256" key="1">
    <source>
        <dbReference type="SAM" id="MobiDB-lite"/>
    </source>
</evidence>